<dbReference type="KEGG" id="crq:GCK72_020709"/>
<dbReference type="PROSITE" id="PS50181">
    <property type="entry name" value="FBOX"/>
    <property type="match status" value="1"/>
</dbReference>
<keyword evidence="1" id="KW-0812">Transmembrane</keyword>
<evidence type="ECO:0000256" key="1">
    <source>
        <dbReference type="SAM" id="Phobius"/>
    </source>
</evidence>
<dbReference type="PANTHER" id="PTHR23014:SF1">
    <property type="entry name" value="DUF38 DOMAIN-CONTAINING PROTEIN-RELATED"/>
    <property type="match status" value="1"/>
</dbReference>
<dbReference type="AlphaFoldDB" id="A0A6A5GI89"/>
<evidence type="ECO:0000313" key="4">
    <source>
        <dbReference type="Proteomes" id="UP000483820"/>
    </source>
</evidence>
<keyword evidence="1" id="KW-1133">Transmembrane helix</keyword>
<dbReference type="RefSeq" id="XP_003097861.2">
    <property type="nucleotide sequence ID" value="XM_003097813.2"/>
</dbReference>
<protein>
    <recommendedName>
        <fullName evidence="2">F-box domain-containing protein</fullName>
    </recommendedName>
</protein>
<sequence length="363" mass="43113">MSQPSLLEMPENVMLKITEAVGFPSIFTLRKTCHDYRNFIDDKTPNINLTGIIIYVHPQRIYWCYEISGDKEFILYNNHPDGCVFEHKSHEIFLRNEDFILLFLRDFELIIKHQKSTLEQFHFNSGCLTNEEEFHHFISPILDKTMKILKSRSCPLKVKGFTMSAFRQEHVMSILPFLDANLLKSISMEHTDYEAFENNETVMKLNEIMELPQWRNATNLEIMHLYVTEPVENFFGFAKVAIWKKSVTGNDFLSVKEKFLSPNNQTEEFIIFYEVFFDCQILGDCITDDCGDQHWYYRTENKEKLLTSFKNNLQKSLLYHLLGDRMFRRMQLCWLSRVSSYRNIFMLLFLFITCEILIITHEA</sequence>
<dbReference type="InterPro" id="IPR001810">
    <property type="entry name" value="F-box_dom"/>
</dbReference>
<evidence type="ECO:0000259" key="2">
    <source>
        <dbReference type="PROSITE" id="PS50181"/>
    </source>
</evidence>
<dbReference type="EMBL" id="WUAV01000005">
    <property type="protein sequence ID" value="KAF1754149.1"/>
    <property type="molecule type" value="Genomic_DNA"/>
</dbReference>
<dbReference type="PANTHER" id="PTHR23014">
    <property type="entry name" value="F-BOX A PROTEIN"/>
    <property type="match status" value="1"/>
</dbReference>
<dbReference type="InterPro" id="IPR002900">
    <property type="entry name" value="DUF38/FTH_CAE_spp"/>
</dbReference>
<feature type="transmembrane region" description="Helical" evidence="1">
    <location>
        <begin position="344"/>
        <end position="361"/>
    </location>
</feature>
<accession>A0A6A5GI89</accession>
<feature type="domain" description="F-box" evidence="2">
    <location>
        <begin position="3"/>
        <end position="52"/>
    </location>
</feature>
<dbReference type="Pfam" id="PF01827">
    <property type="entry name" value="FTH"/>
    <property type="match status" value="1"/>
</dbReference>
<comment type="caution">
    <text evidence="3">The sequence shown here is derived from an EMBL/GenBank/DDBJ whole genome shotgun (WGS) entry which is preliminary data.</text>
</comment>
<dbReference type="GeneID" id="9827056"/>
<dbReference type="SMART" id="SM00256">
    <property type="entry name" value="FBOX"/>
    <property type="match status" value="1"/>
</dbReference>
<dbReference type="CTD" id="9827056"/>
<gene>
    <name evidence="3" type="ORF">GCK72_020709</name>
</gene>
<dbReference type="Proteomes" id="UP000483820">
    <property type="component" value="Chromosome V"/>
</dbReference>
<proteinExistence type="predicted"/>
<name>A0A6A5GI89_CAERE</name>
<reference evidence="3 4" key="1">
    <citation type="submission" date="2019-12" db="EMBL/GenBank/DDBJ databases">
        <title>Chromosome-level assembly of the Caenorhabditis remanei genome.</title>
        <authorList>
            <person name="Teterina A.A."/>
            <person name="Willis J.H."/>
            <person name="Phillips P.C."/>
        </authorList>
    </citation>
    <scope>NUCLEOTIDE SEQUENCE [LARGE SCALE GENOMIC DNA]</scope>
    <source>
        <strain evidence="3 4">PX506</strain>
        <tissue evidence="3">Whole organism</tissue>
    </source>
</reference>
<organism evidence="3 4">
    <name type="scientific">Caenorhabditis remanei</name>
    <name type="common">Caenorhabditis vulgaris</name>
    <dbReference type="NCBI Taxonomy" id="31234"/>
    <lineage>
        <taxon>Eukaryota</taxon>
        <taxon>Metazoa</taxon>
        <taxon>Ecdysozoa</taxon>
        <taxon>Nematoda</taxon>
        <taxon>Chromadorea</taxon>
        <taxon>Rhabditida</taxon>
        <taxon>Rhabditina</taxon>
        <taxon>Rhabditomorpha</taxon>
        <taxon>Rhabditoidea</taxon>
        <taxon>Rhabditidae</taxon>
        <taxon>Peloderinae</taxon>
        <taxon>Caenorhabditis</taxon>
    </lineage>
</organism>
<keyword evidence="1" id="KW-0472">Membrane</keyword>
<evidence type="ECO:0000313" key="3">
    <source>
        <dbReference type="EMBL" id="KAF1754149.1"/>
    </source>
</evidence>